<gene>
    <name evidence="2" type="ORF">RHSIM_Rhsim04G0099600</name>
</gene>
<name>A0A834H7A6_RHOSS</name>
<feature type="region of interest" description="Disordered" evidence="1">
    <location>
        <begin position="159"/>
        <end position="191"/>
    </location>
</feature>
<dbReference type="SMART" id="SM00384">
    <property type="entry name" value="AT_hook"/>
    <property type="match status" value="3"/>
</dbReference>
<dbReference type="EMBL" id="WJXA01000004">
    <property type="protein sequence ID" value="KAF7145973.1"/>
    <property type="molecule type" value="Genomic_DNA"/>
</dbReference>
<dbReference type="GO" id="GO:0003677">
    <property type="term" value="F:DNA binding"/>
    <property type="evidence" value="ECO:0007669"/>
    <property type="project" value="InterPro"/>
</dbReference>
<organism evidence="2 3">
    <name type="scientific">Rhododendron simsii</name>
    <name type="common">Sims's rhododendron</name>
    <dbReference type="NCBI Taxonomy" id="118357"/>
    <lineage>
        <taxon>Eukaryota</taxon>
        <taxon>Viridiplantae</taxon>
        <taxon>Streptophyta</taxon>
        <taxon>Embryophyta</taxon>
        <taxon>Tracheophyta</taxon>
        <taxon>Spermatophyta</taxon>
        <taxon>Magnoliopsida</taxon>
        <taxon>eudicotyledons</taxon>
        <taxon>Gunneridae</taxon>
        <taxon>Pentapetalae</taxon>
        <taxon>asterids</taxon>
        <taxon>Ericales</taxon>
        <taxon>Ericaceae</taxon>
        <taxon>Ericoideae</taxon>
        <taxon>Rhodoreae</taxon>
        <taxon>Rhododendron</taxon>
    </lineage>
</organism>
<evidence type="ECO:0000256" key="1">
    <source>
        <dbReference type="SAM" id="MobiDB-lite"/>
    </source>
</evidence>
<dbReference type="PRINTS" id="PR00929">
    <property type="entry name" value="ATHOOK"/>
</dbReference>
<feature type="compositionally biased region" description="Polar residues" evidence="1">
    <location>
        <begin position="168"/>
        <end position="177"/>
    </location>
</feature>
<sequence>MECRRGRGRPRKRPTDNCLQPLPSFLLQPITQKTRIHTTTTHMEESITFGVQTGSEAGRRTRPEGIVVYRWGCDRPQKGPNDENFQPLPSFNLQPVLDVGERTLLEDNVERRRGRGRPRKRPNNESVRPLLCVLSQTIAKKPRTNTRMVLPKECATSNISGSVAERTPPSNARNPQESYPEATPESSDVRERIPPEATVECRRGRGRPRKIPNNDSLRPLSCSLWEPTTKKARTKTLTKKTVYIDLPKLVEEITPTSYAQKTEELPHWSGTSIAQLPDGGERTPFDGPKAEELPNCIDKELWNDVERVIELNLPPLHPASEEVPEDSSRPWMWDTEIPGPIPSDVFELPWEVGLLSNFWCGVPAL</sequence>
<dbReference type="OrthoDB" id="1629021at2759"/>
<evidence type="ECO:0000313" key="3">
    <source>
        <dbReference type="Proteomes" id="UP000626092"/>
    </source>
</evidence>
<keyword evidence="3" id="KW-1185">Reference proteome</keyword>
<accession>A0A834H7A6</accession>
<feature type="compositionally biased region" description="Basic residues" evidence="1">
    <location>
        <begin position="112"/>
        <end position="121"/>
    </location>
</feature>
<dbReference type="AlphaFoldDB" id="A0A834H7A6"/>
<dbReference type="InterPro" id="IPR017956">
    <property type="entry name" value="AT_hook_DNA-bd_motif"/>
</dbReference>
<reference evidence="2" key="1">
    <citation type="submission" date="2019-11" db="EMBL/GenBank/DDBJ databases">
        <authorList>
            <person name="Liu Y."/>
            <person name="Hou J."/>
            <person name="Li T.-Q."/>
            <person name="Guan C.-H."/>
            <person name="Wu X."/>
            <person name="Wu H.-Z."/>
            <person name="Ling F."/>
            <person name="Zhang R."/>
            <person name="Shi X.-G."/>
            <person name="Ren J.-P."/>
            <person name="Chen E.-F."/>
            <person name="Sun J.-M."/>
        </authorList>
    </citation>
    <scope>NUCLEOTIDE SEQUENCE</scope>
    <source>
        <strain evidence="2">Adult_tree_wgs_1</strain>
        <tissue evidence="2">Leaves</tissue>
    </source>
</reference>
<feature type="region of interest" description="Disordered" evidence="1">
    <location>
        <begin position="107"/>
        <end position="128"/>
    </location>
</feature>
<comment type="caution">
    <text evidence="2">The sequence shown here is derived from an EMBL/GenBank/DDBJ whole genome shotgun (WGS) entry which is preliminary data.</text>
</comment>
<proteinExistence type="predicted"/>
<dbReference type="Proteomes" id="UP000626092">
    <property type="component" value="Unassembled WGS sequence"/>
</dbReference>
<protein>
    <submittedName>
        <fullName evidence="2">Uncharacterized protein</fullName>
    </submittedName>
</protein>
<evidence type="ECO:0000313" key="2">
    <source>
        <dbReference type="EMBL" id="KAF7145973.1"/>
    </source>
</evidence>